<gene>
    <name evidence="2" type="ordered locus">LOC_Os10g22394</name>
</gene>
<feature type="region of interest" description="Disordered" evidence="1">
    <location>
        <begin position="553"/>
        <end position="573"/>
    </location>
</feature>
<reference evidence="2" key="3">
    <citation type="submission" date="2006-07" db="EMBL/GenBank/DDBJ databases">
        <authorList>
            <person name="Buell R."/>
        </authorList>
    </citation>
    <scope>NUCLEOTIDE SEQUENCE</scope>
</reference>
<feature type="region of interest" description="Disordered" evidence="1">
    <location>
        <begin position="163"/>
        <end position="202"/>
    </location>
</feature>
<evidence type="ECO:0000256" key="1">
    <source>
        <dbReference type="SAM" id="MobiDB-lite"/>
    </source>
</evidence>
<dbReference type="AlphaFoldDB" id="Q109S6"/>
<proteinExistence type="predicted"/>
<dbReference type="EMBL" id="DP000086">
    <property type="protein sequence ID" value="ABG66040.1"/>
    <property type="molecule type" value="Genomic_DNA"/>
</dbReference>
<feature type="region of interest" description="Disordered" evidence="1">
    <location>
        <begin position="240"/>
        <end position="279"/>
    </location>
</feature>
<reference evidence="2" key="1">
    <citation type="journal article" date="2003" name="Science">
        <title>In-depth view of structure, activity, and evolution of rice chromosome 10.</title>
        <authorList>
            <consortium name="Rice Chromosome 10 Sequencing Consortium"/>
        </authorList>
    </citation>
    <scope>NUCLEOTIDE SEQUENCE [LARGE SCALE GENOMIC DNA]</scope>
</reference>
<organism evidence="2">
    <name type="scientific">Oryza sativa subsp. japonica</name>
    <name type="common">Rice</name>
    <dbReference type="NCBI Taxonomy" id="39947"/>
    <lineage>
        <taxon>Eukaryota</taxon>
        <taxon>Viridiplantae</taxon>
        <taxon>Streptophyta</taxon>
        <taxon>Embryophyta</taxon>
        <taxon>Tracheophyta</taxon>
        <taxon>Spermatophyta</taxon>
        <taxon>Magnoliopsida</taxon>
        <taxon>Liliopsida</taxon>
        <taxon>Poales</taxon>
        <taxon>Poaceae</taxon>
        <taxon>BOP clade</taxon>
        <taxon>Oryzoideae</taxon>
        <taxon>Oryzeae</taxon>
        <taxon>Oryzinae</taxon>
        <taxon>Oryza</taxon>
        <taxon>Oryza sativa</taxon>
    </lineage>
</organism>
<protein>
    <submittedName>
        <fullName evidence="2">Uncharacterized protein</fullName>
    </submittedName>
</protein>
<feature type="compositionally biased region" description="Low complexity" evidence="1">
    <location>
        <begin position="563"/>
        <end position="573"/>
    </location>
</feature>
<evidence type="ECO:0000313" key="2">
    <source>
        <dbReference type="EMBL" id="ABG66040.1"/>
    </source>
</evidence>
<name>Q109S6_ORYSJ</name>
<sequence>MVAVLALLSTGLSHSLSLSRADLAAVVVAEPRLLYAKADRESSRFSARPTTMVVVLALLSTGLSLSLSRADLAAVVVAEPRLLCAKADTIAVSARLVQRLANLQVAIQVPTEGRKWIKIWPLHPQWMYTALKEILLYRDNMINEMCTRIQSYRVTSKYDEQTIQSPKISRTHGDFHSKPPRPINRTCGQPAKNPGSSKNRFARHAMREQGVEEREEGRLTFVVEESNGDDFDCKGKEETQVANVERGGDLLKRRAPRKPKATTVGTSLAGASSSTQPEVQEEIPTMGGECREKGALISPLFVHLPARSAEHVRNPIDWSAKTKKVQMIRVEIPKNGCRSATDPRFWTLFQQDFYEAVIMNKSNMQWINWRAAASYGDPVMNEFGTKGNKKKTMHWMTQGEWHCINYSQFAALLDLTFDDDEDRDWLHDDKVLEPHEVDFMYNHKVEYDPGTTKGMLPFFAYLNKMIRKTLTPKDDDDNNVQSYTHNILARMRASPKKFDVFEFIWEEIRLTSFTPEWSLGYAPILMKMIEQVTKLRFYKEVHHTGLKVRLEKPMTTPRRPRSTTKAARTQAPSTPTLSSSLLWKILKSIYNVCKSNAIEARKGRAELKKQTTNFLAPPMAPRSMKVMKKCSMIPLPTKLVVVSFRRRKVWDMVIVVMMGMMIDSIWH</sequence>
<reference evidence="2" key="2">
    <citation type="submission" date="2003-05" db="EMBL/GenBank/DDBJ databases">
        <authorList>
            <person name="Buell C.R."/>
            <person name="Wing R.A."/>
            <person name="McCombie W.R."/>
            <person name="Messing J."/>
            <person name="Yuan Q."/>
            <person name="Ouyang S."/>
        </authorList>
    </citation>
    <scope>NUCLEOTIDE SEQUENCE</scope>
</reference>
<feature type="compositionally biased region" description="Polar residues" evidence="1">
    <location>
        <begin position="263"/>
        <end position="278"/>
    </location>
</feature>
<accession>Q109S6</accession>